<dbReference type="Gene3D" id="3.40.50.200">
    <property type="entry name" value="Peptidase S8/S53 domain"/>
    <property type="match status" value="1"/>
</dbReference>
<feature type="domain" description="Peptidase S8/S53" evidence="1">
    <location>
        <begin position="137"/>
        <end position="280"/>
    </location>
</feature>
<name>A0ABW2U0A7_9BACT</name>
<organism evidence="2 3">
    <name type="scientific">Hymenobacter humi</name>
    <dbReference type="NCBI Taxonomy" id="1411620"/>
    <lineage>
        <taxon>Bacteria</taxon>
        <taxon>Pseudomonadati</taxon>
        <taxon>Bacteroidota</taxon>
        <taxon>Cytophagia</taxon>
        <taxon>Cytophagales</taxon>
        <taxon>Hymenobacteraceae</taxon>
        <taxon>Hymenobacter</taxon>
    </lineage>
</organism>
<dbReference type="InterPro" id="IPR036852">
    <property type="entry name" value="Peptidase_S8/S53_dom_sf"/>
</dbReference>
<evidence type="ECO:0000313" key="2">
    <source>
        <dbReference type="EMBL" id="MFC7666304.1"/>
    </source>
</evidence>
<reference evidence="3" key="1">
    <citation type="journal article" date="2019" name="Int. J. Syst. Evol. Microbiol.">
        <title>The Global Catalogue of Microorganisms (GCM) 10K type strain sequencing project: providing services to taxonomists for standard genome sequencing and annotation.</title>
        <authorList>
            <consortium name="The Broad Institute Genomics Platform"/>
            <consortium name="The Broad Institute Genome Sequencing Center for Infectious Disease"/>
            <person name="Wu L."/>
            <person name="Ma J."/>
        </authorList>
    </citation>
    <scope>NUCLEOTIDE SEQUENCE [LARGE SCALE GENOMIC DNA]</scope>
    <source>
        <strain evidence="3">JCM 19635</strain>
    </source>
</reference>
<gene>
    <name evidence="2" type="ORF">ACFQT0_01820</name>
</gene>
<dbReference type="Pfam" id="PF00082">
    <property type="entry name" value="Peptidase_S8"/>
    <property type="match status" value="1"/>
</dbReference>
<dbReference type="RefSeq" id="WP_380199894.1">
    <property type="nucleotide sequence ID" value="NZ_JBHTEK010000001.1"/>
</dbReference>
<dbReference type="InterPro" id="IPR000209">
    <property type="entry name" value="Peptidase_S8/S53_dom"/>
</dbReference>
<evidence type="ECO:0000259" key="1">
    <source>
        <dbReference type="Pfam" id="PF00082"/>
    </source>
</evidence>
<proteinExistence type="predicted"/>
<evidence type="ECO:0000313" key="3">
    <source>
        <dbReference type="Proteomes" id="UP001596513"/>
    </source>
</evidence>
<dbReference type="SUPFAM" id="SSF52743">
    <property type="entry name" value="Subtilisin-like"/>
    <property type="match status" value="1"/>
</dbReference>
<accession>A0ABW2U0A7</accession>
<dbReference type="EMBL" id="JBHTEK010000001">
    <property type="protein sequence ID" value="MFC7666304.1"/>
    <property type="molecule type" value="Genomic_DNA"/>
</dbReference>
<protein>
    <submittedName>
        <fullName evidence="2">S8 family serine peptidase</fullName>
    </submittedName>
</protein>
<keyword evidence="3" id="KW-1185">Reference proteome</keyword>
<sequence>MAPGLQTPVAQRAARTVRVRVANPAAFQTWMRQYLPGGHVSQPSASTHTLAVAGLDATMLAQLAACPLVEFVDVADRRAHEERQLNNSDLSVNAIATVHARFPELAGQGLTVSVKELPFNPDDIDFKGRVLSAGTFPGPASTHATAMATLIGGAGNSHPLGRGVARQVKLATSDFARLLPDDGQQLTQAGVSVQNHSYGVTIENYYGIESLEYDRQVRQFPTLLHVFSSGNVGTQASAAGPYTGLAAVANVTGQFKMSKNTLSVGATDPSGQVAALARAGRRTTAA</sequence>
<dbReference type="Proteomes" id="UP001596513">
    <property type="component" value="Unassembled WGS sequence"/>
</dbReference>
<comment type="caution">
    <text evidence="2">The sequence shown here is derived from an EMBL/GenBank/DDBJ whole genome shotgun (WGS) entry which is preliminary data.</text>
</comment>